<dbReference type="SUPFAM" id="SSF53850">
    <property type="entry name" value="Periplasmic binding protein-like II"/>
    <property type="match status" value="1"/>
</dbReference>
<evidence type="ECO:0000256" key="2">
    <source>
        <dbReference type="ARBA" id="ARBA00023015"/>
    </source>
</evidence>
<dbReference type="Proteomes" id="UP000503096">
    <property type="component" value="Chromosome"/>
</dbReference>
<feature type="domain" description="HTH lysR-type" evidence="6">
    <location>
        <begin position="1"/>
        <end position="59"/>
    </location>
</feature>
<keyword evidence="2" id="KW-0805">Transcription regulation</keyword>
<evidence type="ECO:0000256" key="1">
    <source>
        <dbReference type="ARBA" id="ARBA00009437"/>
    </source>
</evidence>
<evidence type="ECO:0000313" key="7">
    <source>
        <dbReference type="EMBL" id="QJR13718.1"/>
    </source>
</evidence>
<dbReference type="GO" id="GO:2000142">
    <property type="term" value="P:regulation of DNA-templated transcription initiation"/>
    <property type="evidence" value="ECO:0007669"/>
    <property type="project" value="TreeGrafter"/>
</dbReference>
<organism evidence="7 8">
    <name type="scientific">Usitatibacter palustris</name>
    <dbReference type="NCBI Taxonomy" id="2732487"/>
    <lineage>
        <taxon>Bacteria</taxon>
        <taxon>Pseudomonadati</taxon>
        <taxon>Pseudomonadota</taxon>
        <taxon>Betaproteobacteria</taxon>
        <taxon>Nitrosomonadales</taxon>
        <taxon>Usitatibacteraceae</taxon>
        <taxon>Usitatibacter</taxon>
    </lineage>
</organism>
<gene>
    <name evidence="7" type="primary">cynR</name>
    <name evidence="7" type="ORF">DSM104440_00508</name>
</gene>
<dbReference type="FunCoup" id="A0A6M4H3R3">
    <property type="interactions" value="182"/>
</dbReference>
<dbReference type="InterPro" id="IPR000847">
    <property type="entry name" value="LysR_HTH_N"/>
</dbReference>
<evidence type="ECO:0000256" key="5">
    <source>
        <dbReference type="ARBA" id="ARBA00023163"/>
    </source>
</evidence>
<evidence type="ECO:0000256" key="3">
    <source>
        <dbReference type="ARBA" id="ARBA00023125"/>
    </source>
</evidence>
<keyword evidence="3" id="KW-0238">DNA-binding</keyword>
<comment type="similarity">
    <text evidence="1">Belongs to the LysR transcriptional regulatory family.</text>
</comment>
<accession>A0A6M4H3R3</accession>
<reference evidence="7 8" key="1">
    <citation type="submission" date="2020-04" db="EMBL/GenBank/DDBJ databases">
        <title>Usitatibacter rugosus gen. nov., sp. nov. and Usitatibacter palustris sp. nov., novel members of Usitatibacteraceae fam. nov. within the order Nitrosomonadales isolated from soil.</title>
        <authorList>
            <person name="Huber K.J."/>
            <person name="Neumann-Schaal M."/>
            <person name="Geppert A."/>
            <person name="Luckner M."/>
            <person name="Wanner G."/>
            <person name="Overmann J."/>
        </authorList>
    </citation>
    <scope>NUCLEOTIDE SEQUENCE [LARGE SCALE GENOMIC DNA]</scope>
    <source>
        <strain evidence="7 8">Swamp67</strain>
    </source>
</reference>
<dbReference type="Gene3D" id="1.10.10.10">
    <property type="entry name" value="Winged helix-like DNA-binding domain superfamily/Winged helix DNA-binding domain"/>
    <property type="match status" value="1"/>
</dbReference>
<name>A0A6M4H3R3_9PROT</name>
<keyword evidence="8" id="KW-1185">Reference proteome</keyword>
<dbReference type="FunFam" id="1.10.10.10:FF:000001">
    <property type="entry name" value="LysR family transcriptional regulator"/>
    <property type="match status" value="1"/>
</dbReference>
<dbReference type="InterPro" id="IPR005119">
    <property type="entry name" value="LysR_subst-bd"/>
</dbReference>
<dbReference type="GO" id="GO:0003700">
    <property type="term" value="F:DNA-binding transcription factor activity"/>
    <property type="evidence" value="ECO:0007669"/>
    <property type="project" value="InterPro"/>
</dbReference>
<evidence type="ECO:0000256" key="4">
    <source>
        <dbReference type="ARBA" id="ARBA00023159"/>
    </source>
</evidence>
<dbReference type="RefSeq" id="WP_171160465.1">
    <property type="nucleotide sequence ID" value="NZ_CP053073.1"/>
</dbReference>
<evidence type="ECO:0000259" key="6">
    <source>
        <dbReference type="PROSITE" id="PS50931"/>
    </source>
</evidence>
<keyword evidence="4" id="KW-0010">Activator</keyword>
<dbReference type="EMBL" id="CP053073">
    <property type="protein sequence ID" value="QJR13718.1"/>
    <property type="molecule type" value="Genomic_DNA"/>
</dbReference>
<dbReference type="InParanoid" id="A0A6M4H3R3"/>
<dbReference type="PROSITE" id="PS50931">
    <property type="entry name" value="HTH_LYSR"/>
    <property type="match status" value="1"/>
</dbReference>
<protein>
    <submittedName>
        <fullName evidence="7">HTH-type transcriptional regulator CynR</fullName>
    </submittedName>
</protein>
<dbReference type="Gene3D" id="3.40.190.290">
    <property type="match status" value="1"/>
</dbReference>
<sequence>MADIRQLRYFVRIVEAGSFLAASRAIHIAQPALSQQLANLEAELGVILLRRSSRGVTPTEPGRALYDHARFLLRQFDQLGEIVRRPPGEVRGSVSLGVAPTTVAALGLDFLKHLRTRFPGVVLTVVEGLSGHVAELARLGQLDLAILFGPVEGMIAEPLLDEELFVIAHRTSKLVPARRKRMSLAEAAALPMILPTGTHGLRRRIALELERAGLRANLVAEIDSLPLLMASVREDLAATIQPWAATRVAGSRPDDWRVIPVTDATLRRRNYLGALPGDRLSPAAAAVRDELREVVVKLVRRNAWCGVTLADLLEQAA</sequence>
<dbReference type="KEGG" id="upl:DSM104440_00508"/>
<dbReference type="GO" id="GO:0003677">
    <property type="term" value="F:DNA binding"/>
    <property type="evidence" value="ECO:0007669"/>
    <property type="project" value="UniProtKB-KW"/>
</dbReference>
<keyword evidence="5" id="KW-0804">Transcription</keyword>
<dbReference type="Pfam" id="PF00126">
    <property type="entry name" value="HTH_1"/>
    <property type="match status" value="1"/>
</dbReference>
<dbReference type="PANTHER" id="PTHR30293:SF0">
    <property type="entry name" value="NITROGEN ASSIMILATION REGULATORY PROTEIN NAC"/>
    <property type="match status" value="1"/>
</dbReference>
<proteinExistence type="inferred from homology"/>
<dbReference type="AlphaFoldDB" id="A0A6M4H3R3"/>
<dbReference type="InterPro" id="IPR036390">
    <property type="entry name" value="WH_DNA-bd_sf"/>
</dbReference>
<dbReference type="SUPFAM" id="SSF46785">
    <property type="entry name" value="Winged helix' DNA-binding domain"/>
    <property type="match status" value="1"/>
</dbReference>
<evidence type="ECO:0000313" key="8">
    <source>
        <dbReference type="Proteomes" id="UP000503096"/>
    </source>
</evidence>
<dbReference type="Pfam" id="PF03466">
    <property type="entry name" value="LysR_substrate"/>
    <property type="match status" value="1"/>
</dbReference>
<dbReference type="PANTHER" id="PTHR30293">
    <property type="entry name" value="TRANSCRIPTIONAL REGULATORY PROTEIN NAC-RELATED"/>
    <property type="match status" value="1"/>
</dbReference>
<dbReference type="InterPro" id="IPR036388">
    <property type="entry name" value="WH-like_DNA-bd_sf"/>
</dbReference>
<dbReference type="PRINTS" id="PR00039">
    <property type="entry name" value="HTHLYSR"/>
</dbReference>